<comment type="caution">
    <text evidence="5">The sequence shown here is derived from an EMBL/GenBank/DDBJ whole genome shotgun (WGS) entry which is preliminary data.</text>
</comment>
<dbReference type="Pfam" id="PF12894">
    <property type="entry name" value="ANAPC4_WD40"/>
    <property type="match status" value="1"/>
</dbReference>
<evidence type="ECO:0000256" key="2">
    <source>
        <dbReference type="ARBA" id="ARBA00022737"/>
    </source>
</evidence>
<evidence type="ECO:0000313" key="6">
    <source>
        <dbReference type="Proteomes" id="UP000635565"/>
    </source>
</evidence>
<keyword evidence="6" id="KW-1185">Reference proteome</keyword>
<gene>
    <name evidence="5" type="ORF">KSZ_54330</name>
</gene>
<protein>
    <recommendedName>
        <fullName evidence="4">Anaphase-promoting complex subunit 4-like WD40 domain-containing protein</fullName>
    </recommendedName>
</protein>
<dbReference type="CDD" id="cd00200">
    <property type="entry name" value="WD40"/>
    <property type="match status" value="1"/>
</dbReference>
<evidence type="ECO:0000259" key="4">
    <source>
        <dbReference type="Pfam" id="PF12894"/>
    </source>
</evidence>
<dbReference type="PROSITE" id="PS00678">
    <property type="entry name" value="WD_REPEATS_1"/>
    <property type="match status" value="1"/>
</dbReference>
<dbReference type="Gene3D" id="2.130.10.10">
    <property type="entry name" value="YVTN repeat-like/Quinoprotein amine dehydrogenase"/>
    <property type="match status" value="2"/>
</dbReference>
<keyword evidence="1 3" id="KW-0853">WD repeat</keyword>
<dbReference type="InterPro" id="IPR015943">
    <property type="entry name" value="WD40/YVTN_repeat-like_dom_sf"/>
</dbReference>
<dbReference type="PANTHER" id="PTHR19879:SF9">
    <property type="entry name" value="TRANSCRIPTION INITIATION FACTOR TFIID SUBUNIT 5"/>
    <property type="match status" value="1"/>
</dbReference>
<organism evidence="5 6">
    <name type="scientific">Dictyobacter formicarum</name>
    <dbReference type="NCBI Taxonomy" id="2778368"/>
    <lineage>
        <taxon>Bacteria</taxon>
        <taxon>Bacillati</taxon>
        <taxon>Chloroflexota</taxon>
        <taxon>Ktedonobacteria</taxon>
        <taxon>Ktedonobacterales</taxon>
        <taxon>Dictyobacteraceae</taxon>
        <taxon>Dictyobacter</taxon>
    </lineage>
</organism>
<dbReference type="InterPro" id="IPR019775">
    <property type="entry name" value="WD40_repeat_CS"/>
</dbReference>
<dbReference type="EMBL" id="BNJJ01000017">
    <property type="protein sequence ID" value="GHO87427.1"/>
    <property type="molecule type" value="Genomic_DNA"/>
</dbReference>
<dbReference type="PROSITE" id="PS50082">
    <property type="entry name" value="WD_REPEATS_2"/>
    <property type="match status" value="2"/>
</dbReference>
<feature type="repeat" description="WD" evidence="3">
    <location>
        <begin position="79"/>
        <end position="120"/>
    </location>
</feature>
<dbReference type="RefSeq" id="WP_201364989.1">
    <property type="nucleotide sequence ID" value="NZ_BNJJ01000017.1"/>
</dbReference>
<dbReference type="SUPFAM" id="SSF50978">
    <property type="entry name" value="WD40 repeat-like"/>
    <property type="match status" value="1"/>
</dbReference>
<evidence type="ECO:0000313" key="5">
    <source>
        <dbReference type="EMBL" id="GHO87427.1"/>
    </source>
</evidence>
<name>A0ABQ3VNL8_9CHLR</name>
<feature type="domain" description="Anaphase-promoting complex subunit 4-like WD40" evidence="4">
    <location>
        <begin position="130"/>
        <end position="212"/>
    </location>
</feature>
<dbReference type="PANTHER" id="PTHR19879">
    <property type="entry name" value="TRANSCRIPTION INITIATION FACTOR TFIID"/>
    <property type="match status" value="1"/>
</dbReference>
<dbReference type="Pfam" id="PF00400">
    <property type="entry name" value="WD40"/>
    <property type="match status" value="2"/>
</dbReference>
<dbReference type="InterPro" id="IPR036322">
    <property type="entry name" value="WD40_repeat_dom_sf"/>
</dbReference>
<dbReference type="InterPro" id="IPR001680">
    <property type="entry name" value="WD40_rpt"/>
</dbReference>
<dbReference type="InterPro" id="IPR024977">
    <property type="entry name" value="Apc4-like_WD40_dom"/>
</dbReference>
<reference evidence="5 6" key="1">
    <citation type="journal article" date="2021" name="Int. J. Syst. Evol. Microbiol.">
        <title>Reticulibacter mediterranei gen. nov., sp. nov., within the new family Reticulibacteraceae fam. nov., and Ktedonospora formicarum gen. nov., sp. nov., Ktedonobacter robiniae sp. nov., Dictyobacter formicarum sp. nov. and Dictyobacter arantiisoli sp. nov., belonging to the class Ktedonobacteria.</title>
        <authorList>
            <person name="Yabe S."/>
            <person name="Zheng Y."/>
            <person name="Wang C.M."/>
            <person name="Sakai Y."/>
            <person name="Abe K."/>
            <person name="Yokota A."/>
            <person name="Donadio S."/>
            <person name="Cavaletti L."/>
            <person name="Monciardini P."/>
        </authorList>
    </citation>
    <scope>NUCLEOTIDE SEQUENCE [LARGE SCALE GENOMIC DNA]</scope>
    <source>
        <strain evidence="5 6">SOSP1-9</strain>
    </source>
</reference>
<evidence type="ECO:0000256" key="1">
    <source>
        <dbReference type="ARBA" id="ARBA00022574"/>
    </source>
</evidence>
<evidence type="ECO:0000256" key="3">
    <source>
        <dbReference type="PROSITE-ProRule" id="PRU00221"/>
    </source>
</evidence>
<keyword evidence="2" id="KW-0677">Repeat</keyword>
<proteinExistence type="predicted"/>
<sequence>MDIVVTTGSDKAYLQKGPFSLGDEPTDDCFSSRLSMHYLCDAIKESAADVVLIACTGPDYSVQIWEQRGFQMPIKRLCYQEHMGEITALAWAPDCSYLATTSEDKTLRIWNTHTGETLSIYREQPAIRALAWSPDSSSLAIGSDTNCVSILRIEEQRISAINLGHAAGIYGIDSVSWSPDGARLATVGDDNTIRICDGLTGATILTYKGHQQDQWILNAAWSPDGEWIASGADRIHIWSAKTSTCRYIYEQHDTAQHWVDAIAWSPDGRLIASSSTENVLHIWNALTGANQCVYQHPYTSGQLQGLISNALAWDTTQLYVGKAGQRLAFASCNRVVSQIEITAIES</sequence>
<dbReference type="PROSITE" id="PS50294">
    <property type="entry name" value="WD_REPEATS_REGION"/>
    <property type="match status" value="1"/>
</dbReference>
<feature type="repeat" description="WD" evidence="3">
    <location>
        <begin position="259"/>
        <end position="284"/>
    </location>
</feature>
<dbReference type="SMART" id="SM00320">
    <property type="entry name" value="WD40"/>
    <property type="match status" value="5"/>
</dbReference>
<accession>A0ABQ3VNL8</accession>
<dbReference type="Proteomes" id="UP000635565">
    <property type="component" value="Unassembled WGS sequence"/>
</dbReference>